<dbReference type="InterPro" id="IPR016819">
    <property type="entry name" value="RNase_P/MRP_POP5"/>
</dbReference>
<proteinExistence type="inferred from homology"/>
<keyword evidence="4" id="KW-0539">Nucleus</keyword>
<evidence type="ECO:0000313" key="5">
    <source>
        <dbReference type="EMBL" id="PWW76924.1"/>
    </source>
</evidence>
<dbReference type="SUPFAM" id="SSF160350">
    <property type="entry name" value="Rnp2-like"/>
    <property type="match status" value="1"/>
</dbReference>
<dbReference type="OrthoDB" id="24745at2759"/>
<name>A0A317SRE9_9PEZI</name>
<dbReference type="PANTHER" id="PTHR15441">
    <property type="entry name" value="RIBONUCLEASE P PROTEIN SUBUNIT P14"/>
    <property type="match status" value="1"/>
</dbReference>
<keyword evidence="6" id="KW-1185">Reference proteome</keyword>
<dbReference type="GO" id="GO:0005730">
    <property type="term" value="C:nucleolus"/>
    <property type="evidence" value="ECO:0007669"/>
    <property type="project" value="TreeGrafter"/>
</dbReference>
<evidence type="ECO:0000256" key="1">
    <source>
        <dbReference type="ARBA" id="ARBA00004123"/>
    </source>
</evidence>
<dbReference type="STRING" id="42249.A0A317SRE9"/>
<dbReference type="Pfam" id="PF01900">
    <property type="entry name" value="RNase_P_Rpp14"/>
    <property type="match status" value="1"/>
</dbReference>
<accession>A0A317SRE9</accession>
<evidence type="ECO:0000256" key="4">
    <source>
        <dbReference type="ARBA" id="ARBA00023242"/>
    </source>
</evidence>
<comment type="subcellular location">
    <subcellularLocation>
        <location evidence="1">Nucleus</location>
    </subcellularLocation>
</comment>
<keyword evidence="3" id="KW-0819">tRNA processing</keyword>
<gene>
    <name evidence="5" type="ORF">C7212DRAFT_42463</name>
</gene>
<dbReference type="AlphaFoldDB" id="A0A317SRE9"/>
<protein>
    <submittedName>
        <fullName evidence="5">Uncharacterized protein</fullName>
    </submittedName>
</protein>
<dbReference type="GO" id="GO:0000172">
    <property type="term" value="C:ribonuclease MRP complex"/>
    <property type="evidence" value="ECO:0007669"/>
    <property type="project" value="TreeGrafter"/>
</dbReference>
<dbReference type="EMBL" id="PYWC01000029">
    <property type="protein sequence ID" value="PWW76924.1"/>
    <property type="molecule type" value="Genomic_DNA"/>
</dbReference>
<sequence>MVRYKARYLLIAIHYPTEPTPPTSNPTLPFTHPSHPSLTKNSLSSLIRDSLALQFGDYGAGAGGNMVVKYFSPVTSTGIIKISRTHYRMLWASLTFMKDVMGRAAVVSVVRVSGTIKKVQIEATRRAQEGIRRAQ</sequence>
<comment type="similarity">
    <text evidence="2">Belongs to the eukaryotic/archaeal RNase P protein component 2 family.</text>
</comment>
<dbReference type="GO" id="GO:0030681">
    <property type="term" value="C:multimeric ribonuclease P complex"/>
    <property type="evidence" value="ECO:0007669"/>
    <property type="project" value="TreeGrafter"/>
</dbReference>
<dbReference type="Proteomes" id="UP000246991">
    <property type="component" value="Unassembled WGS sequence"/>
</dbReference>
<dbReference type="InterPro" id="IPR002759">
    <property type="entry name" value="Pop5/Rpp14/Rnp2-like"/>
</dbReference>
<evidence type="ECO:0000313" key="6">
    <source>
        <dbReference type="Proteomes" id="UP000246991"/>
    </source>
</evidence>
<dbReference type="PIRSF" id="PIRSF023803">
    <property type="entry name" value="Ribonuclease_P_prd"/>
    <property type="match status" value="1"/>
</dbReference>
<dbReference type="GO" id="GO:0033204">
    <property type="term" value="F:ribonuclease P RNA binding"/>
    <property type="evidence" value="ECO:0007669"/>
    <property type="project" value="InterPro"/>
</dbReference>
<evidence type="ECO:0000256" key="2">
    <source>
        <dbReference type="ARBA" id="ARBA00010800"/>
    </source>
</evidence>
<dbReference type="GO" id="GO:0001682">
    <property type="term" value="P:tRNA 5'-leader removal"/>
    <property type="evidence" value="ECO:0007669"/>
    <property type="project" value="InterPro"/>
</dbReference>
<feature type="non-terminal residue" evidence="5">
    <location>
        <position position="135"/>
    </location>
</feature>
<evidence type="ECO:0000256" key="3">
    <source>
        <dbReference type="ARBA" id="ARBA00022694"/>
    </source>
</evidence>
<dbReference type="InterPro" id="IPR038085">
    <property type="entry name" value="Rnp2-like_sf"/>
</dbReference>
<organism evidence="5 6">
    <name type="scientific">Tuber magnatum</name>
    <name type="common">white Piedmont truffle</name>
    <dbReference type="NCBI Taxonomy" id="42249"/>
    <lineage>
        <taxon>Eukaryota</taxon>
        <taxon>Fungi</taxon>
        <taxon>Dikarya</taxon>
        <taxon>Ascomycota</taxon>
        <taxon>Pezizomycotina</taxon>
        <taxon>Pezizomycetes</taxon>
        <taxon>Pezizales</taxon>
        <taxon>Tuberaceae</taxon>
        <taxon>Tuber</taxon>
    </lineage>
</organism>
<comment type="caution">
    <text evidence="5">The sequence shown here is derived from an EMBL/GenBank/DDBJ whole genome shotgun (WGS) entry which is preliminary data.</text>
</comment>
<dbReference type="PANTHER" id="PTHR15441:SF2">
    <property type="entry name" value="RIBONUCLEASE P_MRP PROTEIN SUBUNIT POP5"/>
    <property type="match status" value="1"/>
</dbReference>
<reference evidence="5 6" key="1">
    <citation type="submission" date="2018-03" db="EMBL/GenBank/DDBJ databases">
        <title>Genomes of Pezizomycetes fungi and the evolution of truffles.</title>
        <authorList>
            <person name="Murat C."/>
            <person name="Payen T."/>
            <person name="Noel B."/>
            <person name="Kuo A."/>
            <person name="Martin F.M."/>
        </authorList>
    </citation>
    <scope>NUCLEOTIDE SEQUENCE [LARGE SCALE GENOMIC DNA]</scope>
    <source>
        <strain evidence="5">091103-1</strain>
    </source>
</reference>
<dbReference type="Gene3D" id="3.30.70.3250">
    <property type="entry name" value="Ribonuclease P, Pop5 subunit"/>
    <property type="match status" value="1"/>
</dbReference>